<name>A0A1X7ULC3_AMPQE</name>
<protein>
    <submittedName>
        <fullName evidence="1">Uncharacterized protein</fullName>
    </submittedName>
</protein>
<evidence type="ECO:0000313" key="1">
    <source>
        <dbReference type="EnsemblMetazoa" id="Aqu2.1.28304_001"/>
    </source>
</evidence>
<dbReference type="AlphaFoldDB" id="A0A1X7ULC3"/>
<reference evidence="1" key="1">
    <citation type="submission" date="2017-05" db="UniProtKB">
        <authorList>
            <consortium name="EnsemblMetazoa"/>
        </authorList>
    </citation>
    <scope>IDENTIFICATION</scope>
</reference>
<proteinExistence type="predicted"/>
<organism evidence="1">
    <name type="scientific">Amphimedon queenslandica</name>
    <name type="common">Sponge</name>
    <dbReference type="NCBI Taxonomy" id="400682"/>
    <lineage>
        <taxon>Eukaryota</taxon>
        <taxon>Metazoa</taxon>
        <taxon>Porifera</taxon>
        <taxon>Demospongiae</taxon>
        <taxon>Heteroscleromorpha</taxon>
        <taxon>Haplosclerida</taxon>
        <taxon>Niphatidae</taxon>
        <taxon>Amphimedon</taxon>
    </lineage>
</organism>
<accession>A0A1X7ULC3</accession>
<sequence>MARLVYCCTLIHRNVRRLLAKPILPTAPPCKKRSNT</sequence>
<dbReference type="EnsemblMetazoa" id="Aqu2.1.28304_001">
    <property type="protein sequence ID" value="Aqu2.1.28304_001"/>
    <property type="gene ID" value="Aqu2.1.28304"/>
</dbReference>
<dbReference type="InParanoid" id="A0A1X7ULC3"/>